<name>A0A1Y1RU09_9SPIO</name>
<evidence type="ECO:0000313" key="2">
    <source>
        <dbReference type="Proteomes" id="UP000192343"/>
    </source>
</evidence>
<evidence type="ECO:0000313" key="1">
    <source>
        <dbReference type="EMBL" id="ORC28817.1"/>
    </source>
</evidence>
<dbReference type="EMBL" id="MWQY01000046">
    <property type="protein sequence ID" value="ORC28817.1"/>
    <property type="molecule type" value="Genomic_DNA"/>
</dbReference>
<dbReference type="InterPro" id="IPR010985">
    <property type="entry name" value="Ribbon_hlx_hlx"/>
</dbReference>
<proteinExistence type="predicted"/>
<sequence length="92" mass="10923">MANLQVKDIDEKLYDTLRRLASNDRRSISQEVVYILQKYLSKPHSFERNPTDEFLKLSGSWEDDRSEDEIVSEIYSNRRNSTRFGSDDELFD</sequence>
<accession>A0A1Y1RU09</accession>
<dbReference type="STRING" id="1963862.B4O97_18980"/>
<keyword evidence="2" id="KW-1185">Reference proteome</keyword>
<dbReference type="SUPFAM" id="SSF47598">
    <property type="entry name" value="Ribbon-helix-helix"/>
    <property type="match status" value="1"/>
</dbReference>
<reference evidence="1 2" key="1">
    <citation type="submission" date="2017-03" db="EMBL/GenBank/DDBJ databases">
        <title>Draft Genome sequence of Marispirochaeta sp. strain JC444.</title>
        <authorList>
            <person name="Shivani Y."/>
            <person name="Subhash Y."/>
            <person name="Sasikala C."/>
            <person name="Ramana C."/>
        </authorList>
    </citation>
    <scope>NUCLEOTIDE SEQUENCE [LARGE SCALE GENOMIC DNA]</scope>
    <source>
        <strain evidence="1 2">JC444</strain>
    </source>
</reference>
<dbReference type="Proteomes" id="UP000192343">
    <property type="component" value="Unassembled WGS sequence"/>
</dbReference>
<dbReference type="Gene3D" id="1.10.1220.10">
    <property type="entry name" value="Met repressor-like"/>
    <property type="match status" value="1"/>
</dbReference>
<comment type="caution">
    <text evidence="1">The sequence shown here is derived from an EMBL/GenBank/DDBJ whole genome shotgun (WGS) entry which is preliminary data.</text>
</comment>
<dbReference type="GO" id="GO:0006355">
    <property type="term" value="P:regulation of DNA-templated transcription"/>
    <property type="evidence" value="ECO:0007669"/>
    <property type="project" value="InterPro"/>
</dbReference>
<dbReference type="InterPro" id="IPR013321">
    <property type="entry name" value="Arc_rbn_hlx_hlx"/>
</dbReference>
<dbReference type="OrthoDB" id="361385at2"/>
<dbReference type="RefSeq" id="WP_083053095.1">
    <property type="nucleotide sequence ID" value="NZ_MWQY01000046.1"/>
</dbReference>
<organism evidence="1 2">
    <name type="scientific">Marispirochaeta aestuarii</name>
    <dbReference type="NCBI Taxonomy" id="1963862"/>
    <lineage>
        <taxon>Bacteria</taxon>
        <taxon>Pseudomonadati</taxon>
        <taxon>Spirochaetota</taxon>
        <taxon>Spirochaetia</taxon>
        <taxon>Spirochaetales</taxon>
        <taxon>Spirochaetaceae</taxon>
        <taxon>Marispirochaeta</taxon>
    </lineage>
</organism>
<protein>
    <submittedName>
        <fullName evidence="1">Antitoxin</fullName>
    </submittedName>
</protein>
<dbReference type="AlphaFoldDB" id="A0A1Y1RU09"/>
<gene>
    <name evidence="1" type="ORF">B4O97_18980</name>
</gene>